<reference evidence="2" key="1">
    <citation type="submission" date="2014-11" db="EMBL/GenBank/DDBJ databases">
        <authorList>
            <person name="Amaro Gonzalez C."/>
        </authorList>
    </citation>
    <scope>NUCLEOTIDE SEQUENCE</scope>
</reference>
<accession>A0A0E9TAK0</accession>
<reference evidence="2" key="2">
    <citation type="journal article" date="2015" name="Fish Shellfish Immunol.">
        <title>Early steps in the European eel (Anguilla anguilla)-Vibrio vulnificus interaction in the gills: Role of the RtxA13 toxin.</title>
        <authorList>
            <person name="Callol A."/>
            <person name="Pajuelo D."/>
            <person name="Ebbesson L."/>
            <person name="Teles M."/>
            <person name="MacKenzie S."/>
            <person name="Amaro C."/>
        </authorList>
    </citation>
    <scope>NUCLEOTIDE SEQUENCE</scope>
</reference>
<feature type="transmembrane region" description="Helical" evidence="1">
    <location>
        <begin position="12"/>
        <end position="32"/>
    </location>
</feature>
<keyword evidence="1" id="KW-1133">Transmembrane helix</keyword>
<keyword evidence="1" id="KW-0812">Transmembrane</keyword>
<dbReference type="AlphaFoldDB" id="A0A0E9TAK0"/>
<name>A0A0E9TAK0_ANGAN</name>
<dbReference type="EMBL" id="GBXM01057926">
    <property type="protein sequence ID" value="JAH50651.1"/>
    <property type="molecule type" value="Transcribed_RNA"/>
</dbReference>
<evidence type="ECO:0000256" key="1">
    <source>
        <dbReference type="SAM" id="Phobius"/>
    </source>
</evidence>
<evidence type="ECO:0000313" key="2">
    <source>
        <dbReference type="EMBL" id="JAH50651.1"/>
    </source>
</evidence>
<organism evidence="2">
    <name type="scientific">Anguilla anguilla</name>
    <name type="common">European freshwater eel</name>
    <name type="synonym">Muraena anguilla</name>
    <dbReference type="NCBI Taxonomy" id="7936"/>
    <lineage>
        <taxon>Eukaryota</taxon>
        <taxon>Metazoa</taxon>
        <taxon>Chordata</taxon>
        <taxon>Craniata</taxon>
        <taxon>Vertebrata</taxon>
        <taxon>Euteleostomi</taxon>
        <taxon>Actinopterygii</taxon>
        <taxon>Neopterygii</taxon>
        <taxon>Teleostei</taxon>
        <taxon>Anguilliformes</taxon>
        <taxon>Anguillidae</taxon>
        <taxon>Anguilla</taxon>
    </lineage>
</organism>
<proteinExistence type="predicted"/>
<protein>
    <submittedName>
        <fullName evidence="2">Uncharacterized protein</fullName>
    </submittedName>
</protein>
<sequence length="48" mass="5539">MPKVGVGVHHRWALTGVLHRPGFFPVFLLLSVKPLCVEQKKKKTHHRK</sequence>
<keyword evidence="1" id="KW-0472">Membrane</keyword>